<accession>A0A380C3B6</accession>
<gene>
    <name evidence="1" type="ORF">NCTC10738_04351</name>
</gene>
<evidence type="ECO:0000313" key="2">
    <source>
        <dbReference type="Proteomes" id="UP000254069"/>
    </source>
</evidence>
<dbReference type="EMBL" id="UGYO01000002">
    <property type="protein sequence ID" value="SUJ11927.1"/>
    <property type="molecule type" value="Genomic_DNA"/>
</dbReference>
<evidence type="ECO:0000313" key="1">
    <source>
        <dbReference type="EMBL" id="SUJ11927.1"/>
    </source>
</evidence>
<dbReference type="RefSeq" id="WP_115390527.1">
    <property type="nucleotide sequence ID" value="NZ_JADZHC010000123.1"/>
</dbReference>
<dbReference type="AlphaFoldDB" id="A0A380C3B6"/>
<reference evidence="1 2" key="1">
    <citation type="submission" date="2018-06" db="EMBL/GenBank/DDBJ databases">
        <authorList>
            <consortium name="Pathogen Informatics"/>
            <person name="Doyle S."/>
        </authorList>
    </citation>
    <scope>NUCLEOTIDE SEQUENCE [LARGE SCALE GENOMIC DNA]</scope>
    <source>
        <strain evidence="1 2">NCTC10738</strain>
    </source>
</reference>
<dbReference type="Proteomes" id="UP000254069">
    <property type="component" value="Unassembled WGS sequence"/>
</dbReference>
<protein>
    <submittedName>
        <fullName evidence="1">Uncharacterized protein</fullName>
    </submittedName>
</protein>
<proteinExistence type="predicted"/>
<keyword evidence="2" id="KW-1185">Reference proteome</keyword>
<sequence>MSRWIDAFESHPFQVFWKKIVSISEELTTDDDTIVTNVEEIARFKKVVTFLNEMIDSCDPELVPESTWNNFHSQANACLQQIEAYQNNRNIAHITNANANLDNLLNYIRPYQVVAGKAAKSANTAFNSYSKSIEASLSSGRDPTLN</sequence>
<organism evidence="1 2">
    <name type="scientific">Shewanella algae</name>
    <dbReference type="NCBI Taxonomy" id="38313"/>
    <lineage>
        <taxon>Bacteria</taxon>
        <taxon>Pseudomonadati</taxon>
        <taxon>Pseudomonadota</taxon>
        <taxon>Gammaproteobacteria</taxon>
        <taxon>Alteromonadales</taxon>
        <taxon>Shewanellaceae</taxon>
        <taxon>Shewanella</taxon>
    </lineage>
</organism>
<name>A0A380C3B6_9GAMM</name>